<dbReference type="GeneID" id="100572147"/>
<accession>A0A8R1X1N2</accession>
<organism evidence="1 2">
    <name type="scientific">Acyrthosiphon pisum</name>
    <name type="common">Pea aphid</name>
    <dbReference type="NCBI Taxonomy" id="7029"/>
    <lineage>
        <taxon>Eukaryota</taxon>
        <taxon>Metazoa</taxon>
        <taxon>Ecdysozoa</taxon>
        <taxon>Arthropoda</taxon>
        <taxon>Hexapoda</taxon>
        <taxon>Insecta</taxon>
        <taxon>Pterygota</taxon>
        <taxon>Neoptera</taxon>
        <taxon>Paraneoptera</taxon>
        <taxon>Hemiptera</taxon>
        <taxon>Sternorrhyncha</taxon>
        <taxon>Aphidomorpha</taxon>
        <taxon>Aphidoidea</taxon>
        <taxon>Aphididae</taxon>
        <taxon>Macrosiphini</taxon>
        <taxon>Acyrthosiphon</taxon>
    </lineage>
</organism>
<keyword evidence="2" id="KW-1185">Reference proteome</keyword>
<proteinExistence type="predicted"/>
<protein>
    <recommendedName>
        <fullName evidence="3">Craniofacial development protein 2-like</fullName>
    </recommendedName>
</protein>
<dbReference type="RefSeq" id="XP_008179987.1">
    <property type="nucleotide sequence ID" value="XM_008181765.1"/>
</dbReference>
<dbReference type="OrthoDB" id="5828726at2759"/>
<dbReference type="Gene3D" id="3.60.10.10">
    <property type="entry name" value="Endonuclease/exonuclease/phosphatase"/>
    <property type="match status" value="1"/>
</dbReference>
<dbReference type="SUPFAM" id="SSF56219">
    <property type="entry name" value="DNase I-like"/>
    <property type="match status" value="1"/>
</dbReference>
<dbReference type="Proteomes" id="UP000007819">
    <property type="component" value="Chromosome A2"/>
</dbReference>
<dbReference type="EnsemblMetazoa" id="XM_008181765.1">
    <property type="protein sequence ID" value="XP_008179987.1"/>
    <property type="gene ID" value="LOC100572147"/>
</dbReference>
<evidence type="ECO:0000313" key="2">
    <source>
        <dbReference type="Proteomes" id="UP000007819"/>
    </source>
</evidence>
<evidence type="ECO:0000313" key="1">
    <source>
        <dbReference type="EnsemblMetazoa" id="XP_008179987.1"/>
    </source>
</evidence>
<evidence type="ECO:0008006" key="3">
    <source>
        <dbReference type="Google" id="ProtNLM"/>
    </source>
</evidence>
<dbReference type="AlphaFoldDB" id="A0A8R1X1N2"/>
<name>A0A8R1X1N2_ACYPI</name>
<sequence>MVKELEKYGMKCVSLQEIRWKDAGKTKISQTTIFNGECEKGHRLGTGFAVHKSIIHLVKEFRDINPRIATLTLKTDNFYMVIINVHAPTDDMEEEEKEMFYAALEDTFNQSIEDIRLVLGDFNAKIGREEVTDRLLEAIAYIQTQMITVSN</sequence>
<reference evidence="2" key="1">
    <citation type="submission" date="2010-06" db="EMBL/GenBank/DDBJ databases">
        <authorList>
            <person name="Jiang H."/>
            <person name="Abraham K."/>
            <person name="Ali S."/>
            <person name="Alsbrooks S.L."/>
            <person name="Anim B.N."/>
            <person name="Anosike U.S."/>
            <person name="Attaway T."/>
            <person name="Bandaranaike D.P."/>
            <person name="Battles P.K."/>
            <person name="Bell S.N."/>
            <person name="Bell A.V."/>
            <person name="Beltran B."/>
            <person name="Bickham C."/>
            <person name="Bustamante Y."/>
            <person name="Caleb T."/>
            <person name="Canada A."/>
            <person name="Cardenas V."/>
            <person name="Carter K."/>
            <person name="Chacko J."/>
            <person name="Chandrabose M.N."/>
            <person name="Chavez D."/>
            <person name="Chavez A."/>
            <person name="Chen L."/>
            <person name="Chu H.-S."/>
            <person name="Claassen K.J."/>
            <person name="Cockrell R."/>
            <person name="Collins M."/>
            <person name="Cooper J.A."/>
            <person name="Cree A."/>
            <person name="Curry S.M."/>
            <person name="Da Y."/>
            <person name="Dao M.D."/>
            <person name="Das B."/>
            <person name="Davila M.-L."/>
            <person name="Davy-Carroll L."/>
            <person name="Denson S."/>
            <person name="Dinh H."/>
            <person name="Ebong V.E."/>
            <person name="Edwards J.R."/>
            <person name="Egan A."/>
            <person name="El-Daye J."/>
            <person name="Escobedo L."/>
            <person name="Fernandez S."/>
            <person name="Fernando P.R."/>
            <person name="Flagg N."/>
            <person name="Forbes L.D."/>
            <person name="Fowler R.G."/>
            <person name="Fu Q."/>
            <person name="Gabisi R.A."/>
            <person name="Ganer J."/>
            <person name="Garbino Pronczuk A."/>
            <person name="Garcia R.M."/>
            <person name="Garner T."/>
            <person name="Garrett T.E."/>
            <person name="Gonzalez D.A."/>
            <person name="Hamid H."/>
            <person name="Hawkins E.S."/>
            <person name="Hirani K."/>
            <person name="Hogues M.E."/>
            <person name="Hollins B."/>
            <person name="Hsiao C.-H."/>
            <person name="Jabil R."/>
            <person name="James M.L."/>
            <person name="Jhangiani S.N."/>
            <person name="Johnson B."/>
            <person name="Johnson Q."/>
            <person name="Joshi V."/>
            <person name="Kalu J.B."/>
            <person name="Kam C."/>
            <person name="Kashfia A."/>
            <person name="Keebler J."/>
            <person name="Kisamo H."/>
            <person name="Kovar C.L."/>
            <person name="Lago L.A."/>
            <person name="Lai C.-Y."/>
            <person name="Laidlaw J."/>
            <person name="Lara F."/>
            <person name="Le T.-K."/>
            <person name="Lee S.L."/>
            <person name="Legall F.H."/>
            <person name="Lemon S.J."/>
            <person name="Lewis L.R."/>
            <person name="Li B."/>
            <person name="Liu Y."/>
            <person name="Liu Y.-S."/>
            <person name="Lopez J."/>
            <person name="Lozado R.J."/>
            <person name="Lu J."/>
            <person name="Madu R.C."/>
            <person name="Maheshwari M."/>
            <person name="Maheshwari R."/>
            <person name="Malloy K."/>
            <person name="Martinez E."/>
            <person name="Mathew T."/>
            <person name="Mercado I.C."/>
            <person name="Mercado C."/>
            <person name="Meyer B."/>
            <person name="Montgomery K."/>
            <person name="Morgan M.B."/>
            <person name="Munidasa M."/>
            <person name="Nazareth L.V."/>
            <person name="Nelson J."/>
            <person name="Ng B.M."/>
            <person name="Nguyen N.B."/>
            <person name="Nguyen P.Q."/>
            <person name="Nguyen T."/>
            <person name="Obregon M."/>
            <person name="Okwuonu G.O."/>
            <person name="Onwere C.G."/>
            <person name="Orozco G."/>
            <person name="Parra A."/>
            <person name="Patel S."/>
            <person name="Patil S."/>
            <person name="Perez A."/>
            <person name="Perez Y."/>
            <person name="Pham C."/>
            <person name="Primus E.L."/>
            <person name="Pu L.-L."/>
            <person name="Puazo M."/>
            <person name="Qin X."/>
            <person name="Quiroz J.B."/>
            <person name="Reese J."/>
            <person name="Richards S."/>
            <person name="Rives C.M."/>
            <person name="Robberts R."/>
            <person name="Ruiz S.J."/>
            <person name="Ruiz M.J."/>
            <person name="Santibanez J."/>
            <person name="Schneider B.W."/>
            <person name="Sisson I."/>
            <person name="Smith M."/>
            <person name="Sodergren E."/>
            <person name="Song X.-Z."/>
            <person name="Song B.B."/>
            <person name="Summersgill H."/>
            <person name="Thelus R."/>
            <person name="Thornton R.D."/>
            <person name="Trejos Z.Y."/>
            <person name="Usmani K."/>
            <person name="Vattathil S."/>
            <person name="Villasana D."/>
            <person name="Walker D.L."/>
            <person name="Wang S."/>
            <person name="Wang K."/>
            <person name="White C.S."/>
            <person name="Williams A.C."/>
            <person name="Williamson J."/>
            <person name="Wilson K."/>
            <person name="Woghiren I.O."/>
            <person name="Woodworth J.R."/>
            <person name="Worley K.C."/>
            <person name="Wright R.A."/>
            <person name="Wu W."/>
            <person name="Young L."/>
            <person name="Zhang L."/>
            <person name="Zhang J."/>
            <person name="Zhu Y."/>
            <person name="Muzny D.M."/>
            <person name="Weinstock G."/>
            <person name="Gibbs R.A."/>
        </authorList>
    </citation>
    <scope>NUCLEOTIDE SEQUENCE [LARGE SCALE GENOMIC DNA]</scope>
    <source>
        <strain evidence="2">LSR1</strain>
    </source>
</reference>
<dbReference type="KEGG" id="api:100572147"/>
<reference evidence="1" key="2">
    <citation type="submission" date="2022-06" db="UniProtKB">
        <authorList>
            <consortium name="EnsemblMetazoa"/>
        </authorList>
    </citation>
    <scope>IDENTIFICATION</scope>
</reference>
<dbReference type="InterPro" id="IPR036691">
    <property type="entry name" value="Endo/exonu/phosph_ase_sf"/>
</dbReference>